<feature type="region of interest" description="Disordered" evidence="1">
    <location>
        <begin position="149"/>
        <end position="205"/>
    </location>
</feature>
<gene>
    <name evidence="2" type="ORF">CSUI_009288</name>
</gene>
<evidence type="ECO:0000256" key="1">
    <source>
        <dbReference type="SAM" id="MobiDB-lite"/>
    </source>
</evidence>
<comment type="caution">
    <text evidence="2">The sequence shown here is derived from an EMBL/GenBank/DDBJ whole genome shotgun (WGS) entry which is preliminary data.</text>
</comment>
<dbReference type="RefSeq" id="XP_067918622.1">
    <property type="nucleotide sequence ID" value="XM_068069404.1"/>
</dbReference>
<dbReference type="EMBL" id="MIGC01005499">
    <property type="protein sequence ID" value="PHJ16897.1"/>
    <property type="molecule type" value="Genomic_DNA"/>
</dbReference>
<evidence type="ECO:0000313" key="3">
    <source>
        <dbReference type="Proteomes" id="UP000221165"/>
    </source>
</evidence>
<protein>
    <submittedName>
        <fullName evidence="2">Uncharacterized protein</fullName>
    </submittedName>
</protein>
<name>A0A2C6KH75_9APIC</name>
<dbReference type="Proteomes" id="UP000221165">
    <property type="component" value="Unassembled WGS sequence"/>
</dbReference>
<feature type="region of interest" description="Disordered" evidence="1">
    <location>
        <begin position="68"/>
        <end position="96"/>
    </location>
</feature>
<feature type="region of interest" description="Disordered" evidence="1">
    <location>
        <begin position="26"/>
        <end position="50"/>
    </location>
</feature>
<reference evidence="2 3" key="1">
    <citation type="journal article" date="2017" name="Int. J. Parasitol.">
        <title>The genome of the protozoan parasite Cystoisospora suis and a reverse vaccinology approach to identify vaccine candidates.</title>
        <authorList>
            <person name="Palmieri N."/>
            <person name="Shrestha A."/>
            <person name="Ruttkowski B."/>
            <person name="Beck T."/>
            <person name="Vogl C."/>
            <person name="Tomley F."/>
            <person name="Blake D.P."/>
            <person name="Joachim A."/>
        </authorList>
    </citation>
    <scope>NUCLEOTIDE SEQUENCE [LARGE SCALE GENOMIC DNA]</scope>
    <source>
        <strain evidence="2 3">Wien I</strain>
    </source>
</reference>
<dbReference type="GeneID" id="94432615"/>
<feature type="non-terminal residue" evidence="2">
    <location>
        <position position="1"/>
    </location>
</feature>
<proteinExistence type="predicted"/>
<dbReference type="VEuPathDB" id="ToxoDB:CSUI_009288"/>
<dbReference type="AlphaFoldDB" id="A0A2C6KH75"/>
<sequence>PVQELTSGGRERYYDSRSWEQECPCSQLPHQARGGPTRKSWGATHKKRCPDSPVCRLRGVTGTDLTLTQKKQRAPRSGSTPAVNFGGCREKPTTPPEKLSVLPLVLSNRSSARWTRRSELTSTALIRTRRLSSAVPYSRRSFCAQAPQIGGGAGKDLRRASSGATAGKLPGELKWVAGRQQSLQDPGGGVQLPSGIQAGRDTLQP</sequence>
<evidence type="ECO:0000313" key="2">
    <source>
        <dbReference type="EMBL" id="PHJ16897.1"/>
    </source>
</evidence>
<organism evidence="2 3">
    <name type="scientific">Cystoisospora suis</name>
    <dbReference type="NCBI Taxonomy" id="483139"/>
    <lineage>
        <taxon>Eukaryota</taxon>
        <taxon>Sar</taxon>
        <taxon>Alveolata</taxon>
        <taxon>Apicomplexa</taxon>
        <taxon>Conoidasida</taxon>
        <taxon>Coccidia</taxon>
        <taxon>Eucoccidiorida</taxon>
        <taxon>Eimeriorina</taxon>
        <taxon>Sarcocystidae</taxon>
        <taxon>Cystoisospora</taxon>
    </lineage>
</organism>
<accession>A0A2C6KH75</accession>
<keyword evidence="3" id="KW-1185">Reference proteome</keyword>